<comment type="caution">
    <text evidence="4">The sequence shown here is derived from an EMBL/GenBank/DDBJ whole genome shotgun (WGS) entry which is preliminary data.</text>
</comment>
<accession>A0A0V8JLA1</accession>
<dbReference type="InterPro" id="IPR016181">
    <property type="entry name" value="Acyl_CoA_acyltransferase"/>
</dbReference>
<dbReference type="Proteomes" id="UP000053681">
    <property type="component" value="Unassembled WGS sequence"/>
</dbReference>
<evidence type="ECO:0000256" key="1">
    <source>
        <dbReference type="ARBA" id="ARBA00022679"/>
    </source>
</evidence>
<dbReference type="AlphaFoldDB" id="A0A0V8JLA1"/>
<feature type="domain" description="N-acetyltransferase" evidence="3">
    <location>
        <begin position="1"/>
        <end position="150"/>
    </location>
</feature>
<dbReference type="SUPFAM" id="SSF55729">
    <property type="entry name" value="Acyl-CoA N-acyltransferases (Nat)"/>
    <property type="match status" value="1"/>
</dbReference>
<name>A0A0V8JLA1_9BACI</name>
<dbReference type="GO" id="GO:0016747">
    <property type="term" value="F:acyltransferase activity, transferring groups other than amino-acyl groups"/>
    <property type="evidence" value="ECO:0007669"/>
    <property type="project" value="InterPro"/>
</dbReference>
<proteinExistence type="predicted"/>
<dbReference type="Gene3D" id="3.40.630.30">
    <property type="match status" value="1"/>
</dbReference>
<dbReference type="PANTHER" id="PTHR43800">
    <property type="entry name" value="PEPTIDYL-LYSINE N-ACETYLTRANSFERASE YJAB"/>
    <property type="match status" value="1"/>
</dbReference>
<dbReference type="InterPro" id="IPR000182">
    <property type="entry name" value="GNAT_dom"/>
</dbReference>
<organism evidence="4 5">
    <name type="scientific">Priestia veravalensis</name>
    <dbReference type="NCBI Taxonomy" id="1414648"/>
    <lineage>
        <taxon>Bacteria</taxon>
        <taxon>Bacillati</taxon>
        <taxon>Bacillota</taxon>
        <taxon>Bacilli</taxon>
        <taxon>Bacillales</taxon>
        <taxon>Bacillaceae</taxon>
        <taxon>Priestia</taxon>
    </lineage>
</organism>
<evidence type="ECO:0000313" key="5">
    <source>
        <dbReference type="Proteomes" id="UP000053681"/>
    </source>
</evidence>
<gene>
    <name evidence="4" type="ORF">AS180_11050</name>
</gene>
<dbReference type="RefSeq" id="WP_062686815.1">
    <property type="nucleotide sequence ID" value="NZ_KQ758650.1"/>
</dbReference>
<sequence length="156" mass="17650">MIKENSLLNNQQAKAILALQKRSYEVEASIIRSRQIPPLQETLLHLQQSKEIFLGYYIEDTLAGVISFKVLGKELDIYRLFIDPAHFKQGIAQKLLAFVEKNYSATKISVSTASKNMPAICLYQKKGFVVIRTTKINDELTLVHLEKVIEGGKLSL</sequence>
<keyword evidence="2" id="KW-0012">Acyltransferase</keyword>
<evidence type="ECO:0000256" key="2">
    <source>
        <dbReference type="ARBA" id="ARBA00023315"/>
    </source>
</evidence>
<protein>
    <recommendedName>
        <fullName evidence="3">N-acetyltransferase domain-containing protein</fullName>
    </recommendedName>
</protein>
<keyword evidence="5" id="KW-1185">Reference proteome</keyword>
<dbReference type="PANTHER" id="PTHR43800:SF1">
    <property type="entry name" value="PEPTIDYL-LYSINE N-ACETYLTRANSFERASE YJAB"/>
    <property type="match status" value="1"/>
</dbReference>
<reference evidence="4 5" key="1">
    <citation type="submission" date="2015-11" db="EMBL/GenBank/DDBJ databases">
        <title>Bacillus caseinolyticus sp nov.</title>
        <authorList>
            <person name="Dastager S.G."/>
            <person name="Mawlankar R."/>
        </authorList>
    </citation>
    <scope>NUCLEOTIDE SEQUENCE [LARGE SCALE GENOMIC DNA]</scope>
    <source>
        <strain evidence="4 5">SGD-V-76</strain>
    </source>
</reference>
<evidence type="ECO:0000313" key="4">
    <source>
        <dbReference type="EMBL" id="KSU87842.1"/>
    </source>
</evidence>
<dbReference type="Pfam" id="PF13673">
    <property type="entry name" value="Acetyltransf_10"/>
    <property type="match status" value="1"/>
</dbReference>
<dbReference type="PROSITE" id="PS51186">
    <property type="entry name" value="GNAT"/>
    <property type="match status" value="1"/>
</dbReference>
<dbReference type="EMBL" id="LNQP01000034">
    <property type="protein sequence ID" value="KSU87842.1"/>
    <property type="molecule type" value="Genomic_DNA"/>
</dbReference>
<keyword evidence="1" id="KW-0808">Transferase</keyword>
<evidence type="ECO:0000259" key="3">
    <source>
        <dbReference type="PROSITE" id="PS51186"/>
    </source>
</evidence>
<dbReference type="CDD" id="cd04301">
    <property type="entry name" value="NAT_SF"/>
    <property type="match status" value="1"/>
</dbReference>